<dbReference type="Gene3D" id="2.60.40.10">
    <property type="entry name" value="Immunoglobulins"/>
    <property type="match status" value="3"/>
</dbReference>
<dbReference type="InterPro" id="IPR007110">
    <property type="entry name" value="Ig-like_dom"/>
</dbReference>
<dbReference type="GO" id="GO:0005886">
    <property type="term" value="C:plasma membrane"/>
    <property type="evidence" value="ECO:0007669"/>
    <property type="project" value="TreeGrafter"/>
</dbReference>
<dbReference type="Pfam" id="PF07679">
    <property type="entry name" value="I-set"/>
    <property type="match status" value="1"/>
</dbReference>
<feature type="domain" description="Ig-like" evidence="3">
    <location>
        <begin position="137"/>
        <end position="211"/>
    </location>
</feature>
<organism evidence="4 5">
    <name type="scientific">Cyanoderma ruficeps</name>
    <name type="common">rufous-capped babbler</name>
    <dbReference type="NCBI Taxonomy" id="181631"/>
    <lineage>
        <taxon>Eukaryota</taxon>
        <taxon>Metazoa</taxon>
        <taxon>Chordata</taxon>
        <taxon>Craniata</taxon>
        <taxon>Vertebrata</taxon>
        <taxon>Euteleostomi</taxon>
        <taxon>Archelosauria</taxon>
        <taxon>Archosauria</taxon>
        <taxon>Dinosauria</taxon>
        <taxon>Saurischia</taxon>
        <taxon>Theropoda</taxon>
        <taxon>Coelurosauria</taxon>
        <taxon>Aves</taxon>
        <taxon>Neognathae</taxon>
        <taxon>Neoaves</taxon>
        <taxon>Telluraves</taxon>
        <taxon>Australaves</taxon>
        <taxon>Passeriformes</taxon>
        <taxon>Sylvioidea</taxon>
        <taxon>Timaliidae</taxon>
        <taxon>Cyanoderma</taxon>
    </lineage>
</organism>
<evidence type="ECO:0000256" key="2">
    <source>
        <dbReference type="ARBA" id="ARBA00023319"/>
    </source>
</evidence>
<feature type="domain" description="Ig-like" evidence="3">
    <location>
        <begin position="222"/>
        <end position="333"/>
    </location>
</feature>
<dbReference type="GO" id="GO:0070593">
    <property type="term" value="P:dendrite self-avoidance"/>
    <property type="evidence" value="ECO:0007669"/>
    <property type="project" value="TreeGrafter"/>
</dbReference>
<dbReference type="GO" id="GO:0030424">
    <property type="term" value="C:axon"/>
    <property type="evidence" value="ECO:0007669"/>
    <property type="project" value="TreeGrafter"/>
</dbReference>
<evidence type="ECO:0000259" key="3">
    <source>
        <dbReference type="PROSITE" id="PS50835"/>
    </source>
</evidence>
<sequence length="352" mass="37229">APVWGRLGVGLLVPSLRTLSMAEHRLLSPRHPVFVEPPPRLIAPSNITASPGQDVVLSCVVLGDVPHNLTWSWDGKVAQPGDGRTRLLQNHSLEISHVQPGDGGLYQCVAQNARGTATACLWLFIQGRLGWWMAPAPWVKEQMVAEGSDVTFTCEATGSPAPSVTWLKNGEPLGLQSDQVPGGQQLSLVAVVPADAGIYSCLVVNEVGEVSKAFHLVVMEPPRVEAASHPTEISIAVGTPLELRCVVTGVPTPTVTWEKDGQLLAGPSLLSGNESTLHIDSTEVGAPLFSPHLGFLFVSQFFPLLPVQVVDAGLYTCLATSPAGEDSRSFHVSIQGSVSPAVQRGGGYWGGL</sequence>
<dbReference type="SMART" id="SM00408">
    <property type="entry name" value="IGc2"/>
    <property type="match status" value="3"/>
</dbReference>
<evidence type="ECO:0000256" key="1">
    <source>
        <dbReference type="ARBA" id="ARBA00023157"/>
    </source>
</evidence>
<dbReference type="PANTHER" id="PTHR10075:SF100">
    <property type="entry name" value="FASCICLIN-2"/>
    <property type="match status" value="1"/>
</dbReference>
<dbReference type="InterPro" id="IPR013098">
    <property type="entry name" value="Ig_I-set"/>
</dbReference>
<dbReference type="PROSITE" id="PS50835">
    <property type="entry name" value="IG_LIKE"/>
    <property type="match status" value="3"/>
</dbReference>
<dbReference type="InterPro" id="IPR003598">
    <property type="entry name" value="Ig_sub2"/>
</dbReference>
<reference evidence="4" key="2">
    <citation type="submission" date="2025-09" db="UniProtKB">
        <authorList>
            <consortium name="Ensembl"/>
        </authorList>
    </citation>
    <scope>IDENTIFICATION</scope>
</reference>
<dbReference type="AlphaFoldDB" id="A0A8C3NN60"/>
<name>A0A8C3NN60_9PASS</name>
<dbReference type="FunFam" id="2.60.40.10:FF:000032">
    <property type="entry name" value="palladin isoform X1"/>
    <property type="match status" value="1"/>
</dbReference>
<dbReference type="GO" id="GO:0098632">
    <property type="term" value="F:cell-cell adhesion mediator activity"/>
    <property type="evidence" value="ECO:0007669"/>
    <property type="project" value="TreeGrafter"/>
</dbReference>
<dbReference type="Ensembl" id="ENSCRFT00000000325.1">
    <property type="protein sequence ID" value="ENSCRFP00000000304.1"/>
    <property type="gene ID" value="ENSCRFG00000000268.1"/>
</dbReference>
<evidence type="ECO:0000313" key="4">
    <source>
        <dbReference type="Ensembl" id="ENSCRFP00000000304.1"/>
    </source>
</evidence>
<evidence type="ECO:0000313" key="5">
    <source>
        <dbReference type="Proteomes" id="UP000694396"/>
    </source>
</evidence>
<keyword evidence="2" id="KW-0393">Immunoglobulin domain</keyword>
<dbReference type="SUPFAM" id="SSF48726">
    <property type="entry name" value="Immunoglobulin"/>
    <property type="match status" value="3"/>
</dbReference>
<keyword evidence="5" id="KW-1185">Reference proteome</keyword>
<keyword evidence="1" id="KW-1015">Disulfide bond</keyword>
<feature type="domain" description="Ig-like" evidence="3">
    <location>
        <begin position="38"/>
        <end position="118"/>
    </location>
</feature>
<dbReference type="InterPro" id="IPR036179">
    <property type="entry name" value="Ig-like_dom_sf"/>
</dbReference>
<dbReference type="PANTHER" id="PTHR10075">
    <property type="entry name" value="BASIGIN RELATED"/>
    <property type="match status" value="1"/>
</dbReference>
<accession>A0A8C3NN60</accession>
<dbReference type="Proteomes" id="UP000694396">
    <property type="component" value="Unplaced"/>
</dbReference>
<dbReference type="InterPro" id="IPR003599">
    <property type="entry name" value="Ig_sub"/>
</dbReference>
<proteinExistence type="predicted"/>
<dbReference type="Pfam" id="PF13927">
    <property type="entry name" value="Ig_3"/>
    <property type="match status" value="2"/>
</dbReference>
<reference evidence="4" key="1">
    <citation type="submission" date="2025-08" db="UniProtKB">
        <authorList>
            <consortium name="Ensembl"/>
        </authorList>
    </citation>
    <scope>IDENTIFICATION</scope>
</reference>
<protein>
    <recommendedName>
        <fullName evidence="3">Ig-like domain-containing protein</fullName>
    </recommendedName>
</protein>
<dbReference type="GO" id="GO:0007156">
    <property type="term" value="P:homophilic cell adhesion via plasma membrane adhesion molecules"/>
    <property type="evidence" value="ECO:0007669"/>
    <property type="project" value="TreeGrafter"/>
</dbReference>
<dbReference type="InterPro" id="IPR013783">
    <property type="entry name" value="Ig-like_fold"/>
</dbReference>
<dbReference type="SMART" id="SM00409">
    <property type="entry name" value="IG"/>
    <property type="match status" value="3"/>
</dbReference>
<dbReference type="GO" id="GO:0007411">
    <property type="term" value="P:axon guidance"/>
    <property type="evidence" value="ECO:0007669"/>
    <property type="project" value="TreeGrafter"/>
</dbReference>